<evidence type="ECO:0000256" key="3">
    <source>
        <dbReference type="ARBA" id="ARBA00023163"/>
    </source>
</evidence>
<dbReference type="InterPro" id="IPR005143">
    <property type="entry name" value="TF_LuxR_autoind-bd_dom"/>
</dbReference>
<feature type="domain" description="HTH luxR-type" evidence="4">
    <location>
        <begin position="165"/>
        <end position="230"/>
    </location>
</feature>
<keyword evidence="6" id="KW-1185">Reference proteome</keyword>
<gene>
    <name evidence="5" type="ORF">C4900_10120</name>
</gene>
<keyword evidence="2" id="KW-0238">DNA-binding</keyword>
<evidence type="ECO:0000256" key="1">
    <source>
        <dbReference type="ARBA" id="ARBA00023015"/>
    </source>
</evidence>
<dbReference type="SUPFAM" id="SSF46894">
    <property type="entry name" value="C-terminal effector domain of the bipartite response regulators"/>
    <property type="match status" value="1"/>
</dbReference>
<dbReference type="Pfam" id="PF00196">
    <property type="entry name" value="GerE"/>
    <property type="match status" value="1"/>
</dbReference>
<dbReference type="InterPro" id="IPR036388">
    <property type="entry name" value="WH-like_DNA-bd_sf"/>
</dbReference>
<dbReference type="GO" id="GO:0006355">
    <property type="term" value="P:regulation of DNA-templated transcription"/>
    <property type="evidence" value="ECO:0007669"/>
    <property type="project" value="InterPro"/>
</dbReference>
<dbReference type="OrthoDB" id="9774661at2"/>
<dbReference type="Gene3D" id="1.10.10.10">
    <property type="entry name" value="Winged helix-like DNA-binding domain superfamily/Winged helix DNA-binding domain"/>
    <property type="match status" value="1"/>
</dbReference>
<dbReference type="InterPro" id="IPR016032">
    <property type="entry name" value="Sig_transdc_resp-reg_C-effctor"/>
</dbReference>
<evidence type="ECO:0000259" key="4">
    <source>
        <dbReference type="PROSITE" id="PS50043"/>
    </source>
</evidence>
<dbReference type="PRINTS" id="PR00038">
    <property type="entry name" value="HTHLUXR"/>
</dbReference>
<accession>A0A368HG23</accession>
<name>A0A368HG23_9GAMM</name>
<proteinExistence type="predicted"/>
<reference evidence="5 6" key="1">
    <citation type="submission" date="2018-02" db="EMBL/GenBank/DDBJ databases">
        <title>Insights into the biology of acidophilic members of the Acidiferrobacteraceae family derived from comparative genomic analyses.</title>
        <authorList>
            <person name="Issotta F."/>
            <person name="Thyssen C."/>
            <person name="Mena C."/>
            <person name="Moya A."/>
            <person name="Bellenberg S."/>
            <person name="Sproer C."/>
            <person name="Covarrubias P.C."/>
            <person name="Sand W."/>
            <person name="Quatrini R."/>
            <person name="Vera M."/>
        </authorList>
    </citation>
    <scope>NUCLEOTIDE SEQUENCE [LARGE SCALE GENOMIC DNA]</scope>
    <source>
        <strain evidence="6">m-1</strain>
    </source>
</reference>
<dbReference type="PROSITE" id="PS00622">
    <property type="entry name" value="HTH_LUXR_1"/>
    <property type="match status" value="1"/>
</dbReference>
<dbReference type="RefSeq" id="WP_114283033.1">
    <property type="nucleotide sequence ID" value="NZ_PSYR01000002.1"/>
</dbReference>
<dbReference type="CDD" id="cd06170">
    <property type="entry name" value="LuxR_C_like"/>
    <property type="match status" value="1"/>
</dbReference>
<dbReference type="PANTHER" id="PTHR44688">
    <property type="entry name" value="DNA-BINDING TRANSCRIPTIONAL ACTIVATOR DEVR_DOSR"/>
    <property type="match status" value="1"/>
</dbReference>
<protein>
    <submittedName>
        <fullName evidence="5">LuxR family transcriptional regulator</fullName>
    </submittedName>
</protein>
<dbReference type="SUPFAM" id="SSF75516">
    <property type="entry name" value="Pheromone-binding domain of LuxR-like quorum-sensing transcription factors"/>
    <property type="match status" value="1"/>
</dbReference>
<dbReference type="AlphaFoldDB" id="A0A368HG23"/>
<comment type="caution">
    <text evidence="5">The sequence shown here is derived from an EMBL/GenBank/DDBJ whole genome shotgun (WGS) entry which is preliminary data.</text>
</comment>
<sequence length="232" mass="25659">MTEEQDAKGDRPDNPEDAFAQLVDHAQALGFEYCAYGLQVPWPLTRPRTHMFSNYPTVWQARYAEQHYLGIDPTVHHARTSVAPAIWSHRLFAHTPALWQEAQDMGLRVGWVQGVRDVGHNGMLTLARSGEPLSAAERREKASQVLWLAHTAHDTMSCLLPPVIACEGLTSLTEREREILRWTGDGKSASEVAAILEIGERTVHFHVQNVMAKLGAVNKTAAVAQAVALGLL</sequence>
<evidence type="ECO:0000256" key="2">
    <source>
        <dbReference type="ARBA" id="ARBA00023125"/>
    </source>
</evidence>
<evidence type="ECO:0000313" key="6">
    <source>
        <dbReference type="Proteomes" id="UP000253250"/>
    </source>
</evidence>
<dbReference type="EMBL" id="PSYR01000002">
    <property type="protein sequence ID" value="RCN56202.1"/>
    <property type="molecule type" value="Genomic_DNA"/>
</dbReference>
<dbReference type="PANTHER" id="PTHR44688:SF16">
    <property type="entry name" value="DNA-BINDING TRANSCRIPTIONAL ACTIVATOR DEVR_DOSR"/>
    <property type="match status" value="1"/>
</dbReference>
<dbReference type="InterPro" id="IPR036693">
    <property type="entry name" value="TF_LuxR_autoind-bd_dom_sf"/>
</dbReference>
<evidence type="ECO:0000313" key="5">
    <source>
        <dbReference type="EMBL" id="RCN56202.1"/>
    </source>
</evidence>
<dbReference type="SMART" id="SM00421">
    <property type="entry name" value="HTH_LUXR"/>
    <property type="match status" value="1"/>
</dbReference>
<dbReference type="Gene3D" id="3.30.450.80">
    <property type="entry name" value="Transcription factor LuxR-like, autoinducer-binding domain"/>
    <property type="match status" value="1"/>
</dbReference>
<keyword evidence="3" id="KW-0804">Transcription</keyword>
<dbReference type="Proteomes" id="UP000253250">
    <property type="component" value="Unassembled WGS sequence"/>
</dbReference>
<dbReference type="PROSITE" id="PS50043">
    <property type="entry name" value="HTH_LUXR_2"/>
    <property type="match status" value="1"/>
</dbReference>
<organism evidence="5 6">
    <name type="scientific">Acidiferrobacter thiooxydans</name>
    <dbReference type="NCBI Taxonomy" id="163359"/>
    <lineage>
        <taxon>Bacteria</taxon>
        <taxon>Pseudomonadati</taxon>
        <taxon>Pseudomonadota</taxon>
        <taxon>Gammaproteobacteria</taxon>
        <taxon>Acidiferrobacterales</taxon>
        <taxon>Acidiferrobacteraceae</taxon>
        <taxon>Acidiferrobacter</taxon>
    </lineage>
</organism>
<dbReference type="GO" id="GO:0003677">
    <property type="term" value="F:DNA binding"/>
    <property type="evidence" value="ECO:0007669"/>
    <property type="project" value="UniProtKB-KW"/>
</dbReference>
<keyword evidence="1" id="KW-0805">Transcription regulation</keyword>
<dbReference type="InterPro" id="IPR000792">
    <property type="entry name" value="Tscrpt_reg_LuxR_C"/>
</dbReference>
<dbReference type="Pfam" id="PF03472">
    <property type="entry name" value="Autoind_bind"/>
    <property type="match status" value="1"/>
</dbReference>